<name>A0A7X0LLV5_9BACT</name>
<evidence type="ECO:0000256" key="1">
    <source>
        <dbReference type="SAM" id="MobiDB-lite"/>
    </source>
</evidence>
<dbReference type="EMBL" id="JACHGY010000001">
    <property type="protein sequence ID" value="MBB6431402.1"/>
    <property type="molecule type" value="Genomic_DNA"/>
</dbReference>
<dbReference type="RefSeq" id="WP_184678871.1">
    <property type="nucleotide sequence ID" value="NZ_JACHGY010000001.1"/>
</dbReference>
<dbReference type="Proteomes" id="UP000541810">
    <property type="component" value="Unassembled WGS sequence"/>
</dbReference>
<keyword evidence="2" id="KW-0472">Membrane</keyword>
<evidence type="ECO:0000313" key="3">
    <source>
        <dbReference type="EMBL" id="MBB6431402.1"/>
    </source>
</evidence>
<feature type="transmembrane region" description="Helical" evidence="2">
    <location>
        <begin position="27"/>
        <end position="48"/>
    </location>
</feature>
<keyword evidence="4" id="KW-1185">Reference proteome</keyword>
<accession>A0A7X0LLV5</accession>
<comment type="caution">
    <text evidence="3">The sequence shown here is derived from an EMBL/GenBank/DDBJ whole genome shotgun (WGS) entry which is preliminary data.</text>
</comment>
<reference evidence="3 4" key="1">
    <citation type="submission" date="2020-08" db="EMBL/GenBank/DDBJ databases">
        <title>Genomic Encyclopedia of Type Strains, Phase IV (KMG-IV): sequencing the most valuable type-strain genomes for metagenomic binning, comparative biology and taxonomic classification.</title>
        <authorList>
            <person name="Goeker M."/>
        </authorList>
    </citation>
    <scope>NUCLEOTIDE SEQUENCE [LARGE SCALE GENOMIC DNA]</scope>
    <source>
        <strain evidence="3 4">DSM 103725</strain>
    </source>
</reference>
<keyword evidence="2" id="KW-0812">Transmembrane</keyword>
<sequence length="52" mass="5941">MTKLRDDDPPPPGYESWQPRMGRGGKFVAWVILAFILAGTALMAWQGFSRWM</sequence>
<gene>
    <name evidence="3" type="ORF">HNQ40_003208</name>
</gene>
<feature type="region of interest" description="Disordered" evidence="1">
    <location>
        <begin position="1"/>
        <end position="21"/>
    </location>
</feature>
<evidence type="ECO:0000313" key="4">
    <source>
        <dbReference type="Proteomes" id="UP000541810"/>
    </source>
</evidence>
<evidence type="ECO:0000256" key="2">
    <source>
        <dbReference type="SAM" id="Phobius"/>
    </source>
</evidence>
<keyword evidence="2" id="KW-1133">Transmembrane helix</keyword>
<organism evidence="3 4">
    <name type="scientific">Algisphaera agarilytica</name>
    <dbReference type="NCBI Taxonomy" id="1385975"/>
    <lineage>
        <taxon>Bacteria</taxon>
        <taxon>Pseudomonadati</taxon>
        <taxon>Planctomycetota</taxon>
        <taxon>Phycisphaerae</taxon>
        <taxon>Phycisphaerales</taxon>
        <taxon>Phycisphaeraceae</taxon>
        <taxon>Algisphaera</taxon>
    </lineage>
</organism>
<proteinExistence type="predicted"/>
<dbReference type="AlphaFoldDB" id="A0A7X0LLV5"/>
<protein>
    <submittedName>
        <fullName evidence="3">TRAP-type mannitol/chloroaromatic compound transport system permease small subunit</fullName>
    </submittedName>
</protein>